<evidence type="ECO:0000313" key="1">
    <source>
        <dbReference type="EMBL" id="GKV23364.1"/>
    </source>
</evidence>
<dbReference type="EMBL" id="BPVZ01000062">
    <property type="protein sequence ID" value="GKV23364.1"/>
    <property type="molecule type" value="Genomic_DNA"/>
</dbReference>
<sequence>MCSALHLLPLGSLHFFFLCFKKNPTDTLSGDGLAYIGNKFLCGAPDAVITCDSNSSSGDPETINLKDSAQQQVFYEAVIPGYGVGTTGFFLILQLMNETWRQRYWTAIDRIALRIIRCCKMVQ</sequence>
<accession>A0AAV5KFK2</accession>
<proteinExistence type="predicted"/>
<protein>
    <submittedName>
        <fullName evidence="1">Uncharacterized protein</fullName>
    </submittedName>
</protein>
<reference evidence="1 2" key="1">
    <citation type="journal article" date="2021" name="Commun. Biol.">
        <title>The genome of Shorea leprosula (Dipterocarpaceae) highlights the ecological relevance of drought in aseasonal tropical rainforests.</title>
        <authorList>
            <person name="Ng K.K.S."/>
            <person name="Kobayashi M.J."/>
            <person name="Fawcett J.A."/>
            <person name="Hatakeyama M."/>
            <person name="Paape T."/>
            <person name="Ng C.H."/>
            <person name="Ang C.C."/>
            <person name="Tnah L.H."/>
            <person name="Lee C.T."/>
            <person name="Nishiyama T."/>
            <person name="Sese J."/>
            <person name="O'Brien M.J."/>
            <person name="Copetti D."/>
            <person name="Mohd Noor M.I."/>
            <person name="Ong R.C."/>
            <person name="Putra M."/>
            <person name="Sireger I.Z."/>
            <person name="Indrioko S."/>
            <person name="Kosugi Y."/>
            <person name="Izuno A."/>
            <person name="Isagi Y."/>
            <person name="Lee S.L."/>
            <person name="Shimizu K.K."/>
        </authorList>
    </citation>
    <scope>NUCLEOTIDE SEQUENCE [LARGE SCALE GENOMIC DNA]</scope>
    <source>
        <strain evidence="1">214</strain>
    </source>
</reference>
<name>A0AAV5KFK2_9ROSI</name>
<keyword evidence="2" id="KW-1185">Reference proteome</keyword>
<evidence type="ECO:0000313" key="2">
    <source>
        <dbReference type="Proteomes" id="UP001054252"/>
    </source>
</evidence>
<gene>
    <name evidence="1" type="ORF">SLEP1_g33100</name>
</gene>
<organism evidence="1 2">
    <name type="scientific">Rubroshorea leprosula</name>
    <dbReference type="NCBI Taxonomy" id="152421"/>
    <lineage>
        <taxon>Eukaryota</taxon>
        <taxon>Viridiplantae</taxon>
        <taxon>Streptophyta</taxon>
        <taxon>Embryophyta</taxon>
        <taxon>Tracheophyta</taxon>
        <taxon>Spermatophyta</taxon>
        <taxon>Magnoliopsida</taxon>
        <taxon>eudicotyledons</taxon>
        <taxon>Gunneridae</taxon>
        <taxon>Pentapetalae</taxon>
        <taxon>rosids</taxon>
        <taxon>malvids</taxon>
        <taxon>Malvales</taxon>
        <taxon>Dipterocarpaceae</taxon>
        <taxon>Rubroshorea</taxon>
    </lineage>
</organism>
<comment type="caution">
    <text evidence="1">The sequence shown here is derived from an EMBL/GenBank/DDBJ whole genome shotgun (WGS) entry which is preliminary data.</text>
</comment>
<dbReference type="Proteomes" id="UP001054252">
    <property type="component" value="Unassembled WGS sequence"/>
</dbReference>
<dbReference type="AlphaFoldDB" id="A0AAV5KFK2"/>